<feature type="chain" id="PRO_5007858369" evidence="2">
    <location>
        <begin position="19"/>
        <end position="607"/>
    </location>
</feature>
<dbReference type="PANTHER" id="PTHR11575:SF43">
    <property type="entry name" value="SER_THR PROTEIN PHOSPHATASE FAMILY (AFU_ORTHOLOGUE AFUA_3G04160)"/>
    <property type="match status" value="1"/>
</dbReference>
<dbReference type="Gene3D" id="3.90.780.10">
    <property type="entry name" value="5'-Nucleotidase, C-terminal domain"/>
    <property type="match status" value="2"/>
</dbReference>
<sequence length="607" mass="68308">MIGPLAFISSTLLVGALAAQPSAPKPPTLPLRELPWGQLNFLHTTDTHGWHAGHLLEPSYSADWGDYISFAHHLRAKADEEGVDLLLVDTGDRIEGNGLYDGSEPKGKYTFEIVKEQDIDVLCSGNHELYQKNSSENEYNKLVPGFGGNYLASNLDIYDPDTGTRVPLAPRYRKFTTKNLGLRILAFGFLFNFRGNYNNTVVQKVEQTVKEEWFQEVIREKDIDLFLVAGHVDIRSEEYTTIFKAIRQVKWDTPIHFFGGHTHIRDYKKFDSKAYALESGRYMETIGFASISGLEPGKSDADVSASGLRYERRYIDNNLFSLHHHAGLNDTTFPTERGTNVSRFIAEARSELGLDKKFGCAPQDLWMNRAKYPSKNSMYTWLEEDVLPDMIRESARHDQPRLVLINTGAMRFDIYKGPFTRDTTYIVSPFTNGFRYLKNVPYQAAKKLILLLNHGGPILEQAFPALQSTALVPPEQLTAKQDVVIENEDGLSYAGWGQTPLKEGTRPTPGYTTRDDAGDEGDDTLHSPISFYRVPNCIQSQADFPEDGSEPGSVDVVFVEFIQPWIILGLNYLGQNVSTENTEAFVKGKDMTTLVAEWVQNNWNGTC</sequence>
<dbReference type="PANTHER" id="PTHR11575">
    <property type="entry name" value="5'-NUCLEOTIDASE-RELATED"/>
    <property type="match status" value="1"/>
</dbReference>
<dbReference type="AlphaFoldDB" id="A0A165GWN3"/>
<proteinExistence type="predicted"/>
<dbReference type="GO" id="GO:0016787">
    <property type="term" value="F:hydrolase activity"/>
    <property type="evidence" value="ECO:0007669"/>
    <property type="project" value="InterPro"/>
</dbReference>
<dbReference type="InterPro" id="IPR006179">
    <property type="entry name" value="5_nucleotidase/apyrase"/>
</dbReference>
<dbReference type="InParanoid" id="A0A165GWN3"/>
<keyword evidence="6" id="KW-1185">Reference proteome</keyword>
<dbReference type="FunCoup" id="A0A165GWN3">
    <property type="interactions" value="15"/>
</dbReference>
<dbReference type="GeneID" id="28897687"/>
<dbReference type="InterPro" id="IPR036907">
    <property type="entry name" value="5'-Nucleotdase_C_sf"/>
</dbReference>
<organism evidence="5 6">
    <name type="scientific">Xylona heveae (strain CBS 132557 / TC161)</name>
    <dbReference type="NCBI Taxonomy" id="1328760"/>
    <lineage>
        <taxon>Eukaryota</taxon>
        <taxon>Fungi</taxon>
        <taxon>Dikarya</taxon>
        <taxon>Ascomycota</taxon>
        <taxon>Pezizomycotina</taxon>
        <taxon>Xylonomycetes</taxon>
        <taxon>Xylonales</taxon>
        <taxon>Xylonaceae</taxon>
        <taxon>Xylona</taxon>
    </lineage>
</organism>
<dbReference type="FunFam" id="3.60.21.10:FF:000043">
    <property type="entry name" value="Ser/Thr protein phosphatase family"/>
    <property type="match status" value="1"/>
</dbReference>
<dbReference type="PIRSF" id="PIRSF017316">
    <property type="entry name" value="Pesterase_C1039"/>
    <property type="match status" value="1"/>
</dbReference>
<accession>A0A165GWN3</accession>
<dbReference type="InterPro" id="IPR029052">
    <property type="entry name" value="Metallo-depent_PP-like"/>
</dbReference>
<dbReference type="GO" id="GO:0005576">
    <property type="term" value="C:extracellular region"/>
    <property type="evidence" value="ECO:0007669"/>
    <property type="project" value="EnsemblFungi"/>
</dbReference>
<dbReference type="Pfam" id="PF00149">
    <property type="entry name" value="Metallophos"/>
    <property type="match status" value="1"/>
</dbReference>
<feature type="region of interest" description="Disordered" evidence="1">
    <location>
        <begin position="496"/>
        <end position="520"/>
    </location>
</feature>
<dbReference type="FunFam" id="3.90.780.10:FF:000009">
    <property type="entry name" value="Ser/Thr protein phosphatase family"/>
    <property type="match status" value="1"/>
</dbReference>
<dbReference type="InterPro" id="IPR014485">
    <property type="entry name" value="Pesterase_C1039"/>
</dbReference>
<dbReference type="InterPro" id="IPR004843">
    <property type="entry name" value="Calcineurin-like_PHP"/>
</dbReference>
<dbReference type="InterPro" id="IPR041823">
    <property type="entry name" value="YHR202W_N"/>
</dbReference>
<dbReference type="SUPFAM" id="SSF56300">
    <property type="entry name" value="Metallo-dependent phosphatases"/>
    <property type="match status" value="1"/>
</dbReference>
<dbReference type="OMA" id="PISFYRV"/>
<dbReference type="STRING" id="1328760.A0A165GWN3"/>
<dbReference type="Proteomes" id="UP000076632">
    <property type="component" value="Unassembled WGS sequence"/>
</dbReference>
<evidence type="ECO:0000259" key="4">
    <source>
        <dbReference type="Pfam" id="PF21953"/>
    </source>
</evidence>
<dbReference type="OrthoDB" id="7722975at2759"/>
<dbReference type="GO" id="GO:0005829">
    <property type="term" value="C:cytosol"/>
    <property type="evidence" value="ECO:0007669"/>
    <property type="project" value="EnsemblFungi"/>
</dbReference>
<feature type="domain" description="Calcineurin-like phosphoesterase" evidence="3">
    <location>
        <begin position="40"/>
        <end position="264"/>
    </location>
</feature>
<dbReference type="Gene3D" id="3.60.21.10">
    <property type="match status" value="1"/>
</dbReference>
<dbReference type="EMBL" id="KV407458">
    <property type="protein sequence ID" value="KZF22693.1"/>
    <property type="molecule type" value="Genomic_DNA"/>
</dbReference>
<dbReference type="SUPFAM" id="SSF55816">
    <property type="entry name" value="5'-nucleotidase (syn. UDP-sugar hydrolase), C-terminal domain"/>
    <property type="match status" value="1"/>
</dbReference>
<feature type="signal peptide" evidence="2">
    <location>
        <begin position="1"/>
        <end position="18"/>
    </location>
</feature>
<dbReference type="RefSeq" id="XP_018188248.1">
    <property type="nucleotide sequence ID" value="XM_018332550.1"/>
</dbReference>
<reference evidence="5 6" key="1">
    <citation type="journal article" date="2016" name="Fungal Biol.">
        <title>The genome of Xylona heveae provides a window into fungal endophytism.</title>
        <authorList>
            <person name="Gazis R."/>
            <person name="Kuo A."/>
            <person name="Riley R."/>
            <person name="LaButti K."/>
            <person name="Lipzen A."/>
            <person name="Lin J."/>
            <person name="Amirebrahimi M."/>
            <person name="Hesse C.N."/>
            <person name="Spatafora J.W."/>
            <person name="Henrissat B."/>
            <person name="Hainaut M."/>
            <person name="Grigoriev I.V."/>
            <person name="Hibbett D.S."/>
        </authorList>
    </citation>
    <scope>NUCLEOTIDE SEQUENCE [LARGE SCALE GENOMIC DNA]</scope>
    <source>
        <strain evidence="5 6">TC161</strain>
    </source>
</reference>
<evidence type="ECO:0000256" key="2">
    <source>
        <dbReference type="SAM" id="SignalP"/>
    </source>
</evidence>
<dbReference type="CDD" id="cd07407">
    <property type="entry name" value="MPP_YHR202W_N"/>
    <property type="match status" value="1"/>
</dbReference>
<evidence type="ECO:0000313" key="6">
    <source>
        <dbReference type="Proteomes" id="UP000076632"/>
    </source>
</evidence>
<evidence type="ECO:0000313" key="5">
    <source>
        <dbReference type="EMBL" id="KZF22693.1"/>
    </source>
</evidence>
<keyword evidence="2" id="KW-0732">Signal</keyword>
<protein>
    <submittedName>
        <fullName evidence="5">Ser/Thr protein phosphatase family</fullName>
    </submittedName>
</protein>
<name>A0A165GWN3_XYLHT</name>
<dbReference type="Pfam" id="PF21953">
    <property type="entry name" value="NadN_nucleosid_C"/>
    <property type="match status" value="1"/>
</dbReference>
<dbReference type="InterPro" id="IPR053828">
    <property type="entry name" value="Nucleosidase_C"/>
</dbReference>
<evidence type="ECO:0000259" key="3">
    <source>
        <dbReference type="Pfam" id="PF00149"/>
    </source>
</evidence>
<feature type="domain" description="Putative 5'-nucleotidase C-terminal" evidence="4">
    <location>
        <begin position="364"/>
        <end position="567"/>
    </location>
</feature>
<evidence type="ECO:0000256" key="1">
    <source>
        <dbReference type="SAM" id="MobiDB-lite"/>
    </source>
</evidence>
<gene>
    <name evidence="5" type="ORF">L228DRAFT_247059</name>
</gene>
<dbReference type="GO" id="GO:0019677">
    <property type="term" value="P:NAD+ catabolic process"/>
    <property type="evidence" value="ECO:0007669"/>
    <property type="project" value="EnsemblFungi"/>
</dbReference>